<evidence type="ECO:0000313" key="4">
    <source>
        <dbReference type="Proteomes" id="UP001176940"/>
    </source>
</evidence>
<dbReference type="PANTHER" id="PTHR21301:SF12">
    <property type="match status" value="1"/>
</dbReference>
<accession>A0ABN9MCK8</accession>
<organism evidence="3 4">
    <name type="scientific">Ranitomeya imitator</name>
    <name type="common">mimic poison frog</name>
    <dbReference type="NCBI Taxonomy" id="111125"/>
    <lineage>
        <taxon>Eukaryota</taxon>
        <taxon>Metazoa</taxon>
        <taxon>Chordata</taxon>
        <taxon>Craniata</taxon>
        <taxon>Vertebrata</taxon>
        <taxon>Euteleostomi</taxon>
        <taxon>Amphibia</taxon>
        <taxon>Batrachia</taxon>
        <taxon>Anura</taxon>
        <taxon>Neobatrachia</taxon>
        <taxon>Hyloidea</taxon>
        <taxon>Dendrobatidae</taxon>
        <taxon>Dendrobatinae</taxon>
        <taxon>Ranitomeya</taxon>
    </lineage>
</organism>
<dbReference type="Proteomes" id="UP001176940">
    <property type="component" value="Unassembled WGS sequence"/>
</dbReference>
<protein>
    <recommendedName>
        <fullName evidence="2">Reverse transcriptase domain-containing protein</fullName>
    </recommendedName>
</protein>
<feature type="region of interest" description="Disordered" evidence="1">
    <location>
        <begin position="440"/>
        <end position="522"/>
    </location>
</feature>
<feature type="domain" description="Reverse transcriptase" evidence="2">
    <location>
        <begin position="50"/>
        <end position="298"/>
    </location>
</feature>
<proteinExistence type="predicted"/>
<comment type="caution">
    <text evidence="3">The sequence shown here is derived from an EMBL/GenBank/DDBJ whole genome shotgun (WGS) entry which is preliminary data.</text>
</comment>
<evidence type="ECO:0000256" key="1">
    <source>
        <dbReference type="SAM" id="MobiDB-lite"/>
    </source>
</evidence>
<dbReference type="InterPro" id="IPR000477">
    <property type="entry name" value="RT_dom"/>
</dbReference>
<keyword evidence="4" id="KW-1185">Reference proteome</keyword>
<dbReference type="PANTHER" id="PTHR21301">
    <property type="entry name" value="REVERSE TRANSCRIPTASE"/>
    <property type="match status" value="1"/>
</dbReference>
<reference evidence="3" key="1">
    <citation type="submission" date="2023-07" db="EMBL/GenBank/DDBJ databases">
        <authorList>
            <person name="Stuckert A."/>
        </authorList>
    </citation>
    <scope>NUCLEOTIDE SEQUENCE</scope>
</reference>
<dbReference type="PROSITE" id="PS50878">
    <property type="entry name" value="RT_POL"/>
    <property type="match status" value="1"/>
</dbReference>
<dbReference type="EMBL" id="CAUEEQ010055425">
    <property type="protein sequence ID" value="CAJ0962562.1"/>
    <property type="molecule type" value="Genomic_DNA"/>
</dbReference>
<name>A0ABN9MCK8_9NEOB</name>
<feature type="region of interest" description="Disordered" evidence="1">
    <location>
        <begin position="709"/>
        <end position="748"/>
    </location>
</feature>
<sequence length="748" mass="87260">MDKLHYKNEVYRQLGDTTTYKKPSHNPTTSIQNTIKTTLDEFQTRGILDGKTRDFLTKKHPITPVIYILPKIHKDLHNTPGRPIVASTDLVLAPISIYLEKILTPLIRNTRSFLLDTGAFRQIIRNITPVPSNAILVSFDVKDLYTSIPHTNGIHSTRWLLSNNNMSPNLTEFCCTLLSIVLNNNFFLFEDTYYLQTKGSAMGSNVAPPYANAYMGHYEDTLRYTHELFRNHVLTWKRYIDDVFCIWRGDLDSLQTFFQFLKTAWPGLDFTMTHDSHQISFLDTLVNKDTNGNLSTDLYSKPTDRNSLLHYDSFHPLNMKKSIPKSQLNRVTKIVSDPASKDQRISEMKSKFRERGYPSRILDHATMDQTIKERNSATSRIPFVHQYHPAAYRLHKTIRQHWHILQTAYPTINEFQHPFLPCFKRPRNIKDGLEQGAEVTRHTGYIDNRRGNASKARLNRKLPYADGTGGTQKPRKDKSPSTISNHQREPKNRTHNSTPPLRRGHRTLTRTTRATRMSPMKSANQIISMNIRGNHPRIILLTITLPLDQILEFPSGNTRIQDLLHNILQFSLHQHWSRRLKRRNNRYLILPQQRPMKHIMNSKRCREIQTKRHRVKNFQDPIGTDEPRLELRRRDLHRNKTRRQPHQVTNKKSRTHAATAISKLLSLLLGQLQIVHHMTPNPMQPIHHHVHSRTIRRFHLTRGKTRMKPRITKERRNQGSRTSPIIKRKLGQRQKGNPVILISRNKTP</sequence>
<gene>
    <name evidence="3" type="ORF">RIMI_LOCUS18287417</name>
</gene>
<evidence type="ECO:0000313" key="3">
    <source>
        <dbReference type="EMBL" id="CAJ0962562.1"/>
    </source>
</evidence>
<evidence type="ECO:0000259" key="2">
    <source>
        <dbReference type="PROSITE" id="PS50878"/>
    </source>
</evidence>
<dbReference type="Pfam" id="PF26215">
    <property type="entry name" value="HTH_animal"/>
    <property type="match status" value="1"/>
</dbReference>
<dbReference type="InterPro" id="IPR058912">
    <property type="entry name" value="HTH_animal"/>
</dbReference>